<proteinExistence type="predicted"/>
<dbReference type="Proteomes" id="UP001187682">
    <property type="component" value="Unassembled WGS sequence"/>
</dbReference>
<keyword evidence="1" id="KW-1133">Transmembrane helix</keyword>
<evidence type="ECO:0000256" key="1">
    <source>
        <dbReference type="SAM" id="Phobius"/>
    </source>
</evidence>
<organism evidence="2 3">
    <name type="scientific">Cephalotrichum gorgonifer</name>
    <dbReference type="NCBI Taxonomy" id="2041049"/>
    <lineage>
        <taxon>Eukaryota</taxon>
        <taxon>Fungi</taxon>
        <taxon>Dikarya</taxon>
        <taxon>Ascomycota</taxon>
        <taxon>Pezizomycotina</taxon>
        <taxon>Sordariomycetes</taxon>
        <taxon>Hypocreomycetidae</taxon>
        <taxon>Microascales</taxon>
        <taxon>Microascaceae</taxon>
        <taxon>Cephalotrichum</taxon>
    </lineage>
</organism>
<dbReference type="AlphaFoldDB" id="A0AAE8N3G3"/>
<protein>
    <submittedName>
        <fullName evidence="2">Uncharacterized protein</fullName>
    </submittedName>
</protein>
<gene>
    <name evidence="2" type="ORF">DNG_08408</name>
</gene>
<sequence>MSDVVTGGSGQFEWFRKIGATDEAIMTLNDQPILFTILLVVIVSLILESLLIWYIDYATRKPEQMKKKEDAKKGAGKAGGIKATCLYSGTCESLLSHGGETTAVPYSATLLLYRWGPGHAEHVLQGGPS</sequence>
<dbReference type="EMBL" id="ONZQ02000013">
    <property type="protein sequence ID" value="SPO05721.1"/>
    <property type="molecule type" value="Genomic_DNA"/>
</dbReference>
<evidence type="ECO:0000313" key="3">
    <source>
        <dbReference type="Proteomes" id="UP001187682"/>
    </source>
</evidence>
<evidence type="ECO:0000313" key="2">
    <source>
        <dbReference type="EMBL" id="SPO05721.1"/>
    </source>
</evidence>
<accession>A0AAE8N3G3</accession>
<feature type="transmembrane region" description="Helical" evidence="1">
    <location>
        <begin position="33"/>
        <end position="55"/>
    </location>
</feature>
<keyword evidence="3" id="KW-1185">Reference proteome</keyword>
<name>A0AAE8N3G3_9PEZI</name>
<reference evidence="2" key="1">
    <citation type="submission" date="2018-03" db="EMBL/GenBank/DDBJ databases">
        <authorList>
            <person name="Guldener U."/>
        </authorList>
    </citation>
    <scope>NUCLEOTIDE SEQUENCE</scope>
</reference>
<keyword evidence="1" id="KW-0812">Transmembrane</keyword>
<keyword evidence="1" id="KW-0472">Membrane</keyword>
<comment type="caution">
    <text evidence="2">The sequence shown here is derived from an EMBL/GenBank/DDBJ whole genome shotgun (WGS) entry which is preliminary data.</text>
</comment>